<dbReference type="PANTHER" id="PTHR43677:SF4">
    <property type="entry name" value="QUINONE OXIDOREDUCTASE-LIKE PROTEIN 2"/>
    <property type="match status" value="1"/>
</dbReference>
<protein>
    <recommendedName>
        <fullName evidence="5">Alcohol dehydrogenase-like C-terminal domain-containing protein</fullName>
    </recommendedName>
</protein>
<evidence type="ECO:0008006" key="5">
    <source>
        <dbReference type="Google" id="ProtNLM"/>
    </source>
</evidence>
<dbReference type="AlphaFoldDB" id="A0A2T3B788"/>
<keyword evidence="4" id="KW-1185">Reference proteome</keyword>
<dbReference type="SUPFAM" id="SSF51735">
    <property type="entry name" value="NAD(P)-binding Rossmann-fold domains"/>
    <property type="match status" value="1"/>
</dbReference>
<evidence type="ECO:0000313" key="4">
    <source>
        <dbReference type="Proteomes" id="UP000241818"/>
    </source>
</evidence>
<accession>A0A2T3B788</accession>
<dbReference type="Proteomes" id="UP000241818">
    <property type="component" value="Unassembled WGS sequence"/>
</dbReference>
<feature type="domain" description="Alcohol dehydrogenase-like C-terminal" evidence="1">
    <location>
        <begin position="209"/>
        <end position="335"/>
    </location>
</feature>
<dbReference type="RefSeq" id="XP_024722792.1">
    <property type="nucleotide sequence ID" value="XM_024870109.1"/>
</dbReference>
<dbReference type="GO" id="GO:0016491">
    <property type="term" value="F:oxidoreductase activity"/>
    <property type="evidence" value="ECO:0007669"/>
    <property type="project" value="TreeGrafter"/>
</dbReference>
<dbReference type="STRING" id="857342.A0A2T3B788"/>
<dbReference type="GeneID" id="36578190"/>
<organism evidence="3 4">
    <name type="scientific">Amorphotheca resinae ATCC 22711</name>
    <dbReference type="NCBI Taxonomy" id="857342"/>
    <lineage>
        <taxon>Eukaryota</taxon>
        <taxon>Fungi</taxon>
        <taxon>Dikarya</taxon>
        <taxon>Ascomycota</taxon>
        <taxon>Pezizomycotina</taxon>
        <taxon>Leotiomycetes</taxon>
        <taxon>Helotiales</taxon>
        <taxon>Amorphothecaceae</taxon>
        <taxon>Amorphotheca</taxon>
    </lineage>
</organism>
<dbReference type="InterPro" id="IPR013154">
    <property type="entry name" value="ADH-like_N"/>
</dbReference>
<dbReference type="InterPro" id="IPR011032">
    <property type="entry name" value="GroES-like_sf"/>
</dbReference>
<dbReference type="SUPFAM" id="SSF50129">
    <property type="entry name" value="GroES-like"/>
    <property type="match status" value="1"/>
</dbReference>
<gene>
    <name evidence="3" type="ORF">M430DRAFT_98267</name>
</gene>
<dbReference type="EMBL" id="KZ679008">
    <property type="protein sequence ID" value="PSS22746.1"/>
    <property type="molecule type" value="Genomic_DNA"/>
</dbReference>
<dbReference type="Gene3D" id="3.90.180.10">
    <property type="entry name" value="Medium-chain alcohol dehydrogenases, catalytic domain"/>
    <property type="match status" value="1"/>
</dbReference>
<dbReference type="Gene3D" id="3.40.50.720">
    <property type="entry name" value="NAD(P)-binding Rossmann-like Domain"/>
    <property type="match status" value="1"/>
</dbReference>
<dbReference type="Pfam" id="PF08240">
    <property type="entry name" value="ADH_N"/>
    <property type="match status" value="1"/>
</dbReference>
<feature type="domain" description="Alcohol dehydrogenase-like N-terminal" evidence="2">
    <location>
        <begin position="37"/>
        <end position="152"/>
    </location>
</feature>
<proteinExistence type="predicted"/>
<evidence type="ECO:0000259" key="2">
    <source>
        <dbReference type="Pfam" id="PF08240"/>
    </source>
</evidence>
<evidence type="ECO:0000259" key="1">
    <source>
        <dbReference type="Pfam" id="PF00107"/>
    </source>
</evidence>
<dbReference type="GO" id="GO:0005739">
    <property type="term" value="C:mitochondrion"/>
    <property type="evidence" value="ECO:0007669"/>
    <property type="project" value="TreeGrafter"/>
</dbReference>
<name>A0A2T3B788_AMORE</name>
<dbReference type="InterPro" id="IPR036291">
    <property type="entry name" value="NAD(P)-bd_dom_sf"/>
</dbReference>
<sequence length="380" mass="40418">MSDIKSEPLPSTYRALMCSGVGEPLTIQTLPIPDAVPGSVIVRILASSVHTGIEQMLAGKVAGLSIPTPFVPGTRAIGRVAIAGPDTTSLEVGQLVLLEPFIRGRDDPNVQFLWGFGVFGTNPKALKLMEGTWRDGLFAEYARAPLENCFALDERLLLGSPAAGGLGYSVADLTLLSTHVVAYGGFRGIDLKAGETVIVAPATGVFSGAAVEVASALGARVLAVGRNIEALQEIAARNARVSIVQLKGNVEEDLASLKKFGPIDAYLDISPHSASDSTHIRTCLMAVKPYGRVSLMGTVAKDIAIPYVVAMLNNLTIRGQYMYERDDVRGIIKLAEAGVLKLGKEAGHRIEGRFPLEEWEKAFEVAAQNPRVGKSVIFTL</sequence>
<dbReference type="PANTHER" id="PTHR43677">
    <property type="entry name" value="SHORT-CHAIN DEHYDROGENASE/REDUCTASE"/>
    <property type="match status" value="1"/>
</dbReference>
<dbReference type="CDD" id="cd05188">
    <property type="entry name" value="MDR"/>
    <property type="match status" value="1"/>
</dbReference>
<evidence type="ECO:0000313" key="3">
    <source>
        <dbReference type="EMBL" id="PSS22746.1"/>
    </source>
</evidence>
<dbReference type="InterPro" id="IPR013149">
    <property type="entry name" value="ADH-like_C"/>
</dbReference>
<dbReference type="InterPro" id="IPR051397">
    <property type="entry name" value="Zn-ADH-like_protein"/>
</dbReference>
<dbReference type="OrthoDB" id="5407715at2759"/>
<dbReference type="InParanoid" id="A0A2T3B788"/>
<dbReference type="Pfam" id="PF00107">
    <property type="entry name" value="ADH_zinc_N"/>
    <property type="match status" value="1"/>
</dbReference>
<reference evidence="3 4" key="1">
    <citation type="journal article" date="2018" name="New Phytol.">
        <title>Comparative genomics and transcriptomics depict ericoid mycorrhizal fungi as versatile saprotrophs and plant mutualists.</title>
        <authorList>
            <person name="Martino E."/>
            <person name="Morin E."/>
            <person name="Grelet G.A."/>
            <person name="Kuo A."/>
            <person name="Kohler A."/>
            <person name="Daghino S."/>
            <person name="Barry K.W."/>
            <person name="Cichocki N."/>
            <person name="Clum A."/>
            <person name="Dockter R.B."/>
            <person name="Hainaut M."/>
            <person name="Kuo R.C."/>
            <person name="LaButti K."/>
            <person name="Lindahl B.D."/>
            <person name="Lindquist E.A."/>
            <person name="Lipzen A."/>
            <person name="Khouja H.R."/>
            <person name="Magnuson J."/>
            <person name="Murat C."/>
            <person name="Ohm R.A."/>
            <person name="Singer S.W."/>
            <person name="Spatafora J.W."/>
            <person name="Wang M."/>
            <person name="Veneault-Fourrey C."/>
            <person name="Henrissat B."/>
            <person name="Grigoriev I.V."/>
            <person name="Martin F.M."/>
            <person name="Perotto S."/>
        </authorList>
    </citation>
    <scope>NUCLEOTIDE SEQUENCE [LARGE SCALE GENOMIC DNA]</scope>
    <source>
        <strain evidence="3 4">ATCC 22711</strain>
    </source>
</reference>